<comment type="function">
    <text evidence="2 10">Catalyzes the isomerization between 2-isopropylmalate and 3-isopropylmalate, via the formation of 2-isopropylmaleate.</text>
</comment>
<dbReference type="Proteomes" id="UP000189818">
    <property type="component" value="Unassembled WGS sequence"/>
</dbReference>
<evidence type="ECO:0000259" key="11">
    <source>
        <dbReference type="Pfam" id="PF00694"/>
    </source>
</evidence>
<dbReference type="EC" id="4.2.1.33" evidence="10"/>
<dbReference type="InterPro" id="IPR015928">
    <property type="entry name" value="Aconitase/3IPM_dehydase_swvl"/>
</dbReference>
<evidence type="ECO:0000256" key="6">
    <source>
        <dbReference type="ARBA" id="ARBA00022430"/>
    </source>
</evidence>
<evidence type="ECO:0000256" key="10">
    <source>
        <dbReference type="HAMAP-Rule" id="MF_01031"/>
    </source>
</evidence>
<evidence type="ECO:0000256" key="1">
    <source>
        <dbReference type="ARBA" id="ARBA00000491"/>
    </source>
</evidence>
<accession>A0A1T5GUV4</accession>
<dbReference type="NCBIfam" id="TIGR00171">
    <property type="entry name" value="leuD"/>
    <property type="match status" value="1"/>
</dbReference>
<organism evidence="12 13">
    <name type="scientific">Rhizorhabdus histidinilytica</name>
    <dbReference type="NCBI Taxonomy" id="439228"/>
    <lineage>
        <taxon>Bacteria</taxon>
        <taxon>Pseudomonadati</taxon>
        <taxon>Pseudomonadota</taxon>
        <taxon>Alphaproteobacteria</taxon>
        <taxon>Sphingomonadales</taxon>
        <taxon>Sphingomonadaceae</taxon>
        <taxon>Rhizorhabdus</taxon>
    </lineage>
</organism>
<dbReference type="NCBIfam" id="NF002458">
    <property type="entry name" value="PRK01641.1"/>
    <property type="match status" value="1"/>
</dbReference>
<dbReference type="InterPro" id="IPR004431">
    <property type="entry name" value="3-IsopropMal_deHydase_ssu"/>
</dbReference>
<sequence>MAGFTSITAPAAPLPLANVDTDKILAGEHLKTISRSGLGAKLFSGLRYDEQGAERPDFILNRDPWRRAGILIALDNFGSGSSREHAPWALRDFGITCVIAPSFADIFHNNCFKNFILPIVLDRALVDQLLDDAADPSRCRMRVDLPTQTIARANGEIVDFEIDAQQKDALLNGIDEIGGSLAFLPQIERWERASQLIAPDIPLDVPSS</sequence>
<evidence type="ECO:0000256" key="8">
    <source>
        <dbReference type="ARBA" id="ARBA00023239"/>
    </source>
</evidence>
<dbReference type="EMBL" id="FUYM01000020">
    <property type="protein sequence ID" value="SKC12100.1"/>
    <property type="molecule type" value="Genomic_DNA"/>
</dbReference>
<dbReference type="PANTHER" id="PTHR43345">
    <property type="entry name" value="3-ISOPROPYLMALATE DEHYDRATASE SMALL SUBUNIT 2-RELATED-RELATED"/>
    <property type="match status" value="1"/>
</dbReference>
<keyword evidence="7 10" id="KW-0028">Amino-acid biosynthesis</keyword>
<dbReference type="InterPro" id="IPR033940">
    <property type="entry name" value="IPMI_Swivel"/>
</dbReference>
<protein>
    <recommendedName>
        <fullName evidence="10">3-isopropylmalate dehydratase small subunit</fullName>
        <ecNumber evidence="10">4.2.1.33</ecNumber>
    </recommendedName>
    <alternativeName>
        <fullName evidence="10">Alpha-IPM isomerase</fullName>
        <shortName evidence="10">IPMI</shortName>
    </alternativeName>
    <alternativeName>
        <fullName evidence="10">Isopropylmalate isomerase</fullName>
    </alternativeName>
</protein>
<evidence type="ECO:0000256" key="4">
    <source>
        <dbReference type="ARBA" id="ARBA00009845"/>
    </source>
</evidence>
<comment type="catalytic activity">
    <reaction evidence="1 10">
        <text>(2R,3S)-3-isopropylmalate = (2S)-2-isopropylmalate</text>
        <dbReference type="Rhea" id="RHEA:32287"/>
        <dbReference type="ChEBI" id="CHEBI:1178"/>
        <dbReference type="ChEBI" id="CHEBI:35121"/>
        <dbReference type="EC" id="4.2.1.33"/>
    </reaction>
</comment>
<comment type="subunit">
    <text evidence="5 10">Heterodimer of LeuC and LeuD.</text>
</comment>
<reference evidence="13" key="1">
    <citation type="submission" date="2017-02" db="EMBL/GenBank/DDBJ databases">
        <authorList>
            <person name="Varghese N."/>
            <person name="Submissions S."/>
        </authorList>
    </citation>
    <scope>NUCLEOTIDE SEQUENCE [LARGE SCALE GENOMIC DNA]</scope>
    <source>
        <strain evidence="13">UM2</strain>
    </source>
</reference>
<keyword evidence="9 10" id="KW-0100">Branched-chain amino acid biosynthesis</keyword>
<gene>
    <name evidence="10" type="primary">leuD</name>
    <name evidence="12" type="ORF">SAMN06295920_12022</name>
</gene>
<dbReference type="SUPFAM" id="SSF52016">
    <property type="entry name" value="LeuD/IlvD-like"/>
    <property type="match status" value="1"/>
</dbReference>
<comment type="similarity">
    <text evidence="4 10">Belongs to the LeuD family. LeuD type 1 subfamily.</text>
</comment>
<keyword evidence="13" id="KW-1185">Reference proteome</keyword>
<evidence type="ECO:0000256" key="5">
    <source>
        <dbReference type="ARBA" id="ARBA00011271"/>
    </source>
</evidence>
<dbReference type="STRING" id="439228.SAMN06295920_12022"/>
<name>A0A1T5GUV4_9SPHN</name>
<dbReference type="RefSeq" id="WP_079650944.1">
    <property type="nucleotide sequence ID" value="NZ_FUYM01000020.1"/>
</dbReference>
<dbReference type="UniPathway" id="UPA00048">
    <property type="reaction ID" value="UER00071"/>
</dbReference>
<dbReference type="CDD" id="cd01577">
    <property type="entry name" value="IPMI_Swivel"/>
    <property type="match status" value="1"/>
</dbReference>
<evidence type="ECO:0000256" key="2">
    <source>
        <dbReference type="ARBA" id="ARBA00002695"/>
    </source>
</evidence>
<dbReference type="InterPro" id="IPR000573">
    <property type="entry name" value="AconitaseA/IPMdHydase_ssu_swvl"/>
</dbReference>
<dbReference type="InterPro" id="IPR050075">
    <property type="entry name" value="LeuD"/>
</dbReference>
<evidence type="ECO:0000313" key="13">
    <source>
        <dbReference type="Proteomes" id="UP000189818"/>
    </source>
</evidence>
<dbReference type="Gene3D" id="3.20.19.10">
    <property type="entry name" value="Aconitase, domain 4"/>
    <property type="match status" value="1"/>
</dbReference>
<evidence type="ECO:0000313" key="12">
    <source>
        <dbReference type="EMBL" id="SKC12100.1"/>
    </source>
</evidence>
<dbReference type="PANTHER" id="PTHR43345:SF5">
    <property type="entry name" value="3-ISOPROPYLMALATE DEHYDRATASE SMALL SUBUNIT"/>
    <property type="match status" value="1"/>
</dbReference>
<dbReference type="GO" id="GO:0003861">
    <property type="term" value="F:3-isopropylmalate dehydratase activity"/>
    <property type="evidence" value="ECO:0007669"/>
    <property type="project" value="UniProtKB-UniRule"/>
</dbReference>
<dbReference type="Pfam" id="PF00694">
    <property type="entry name" value="Aconitase_C"/>
    <property type="match status" value="1"/>
</dbReference>
<dbReference type="GO" id="GO:0009316">
    <property type="term" value="C:3-isopropylmalate dehydratase complex"/>
    <property type="evidence" value="ECO:0007669"/>
    <property type="project" value="InterPro"/>
</dbReference>
<feature type="domain" description="Aconitase A/isopropylmalate dehydratase small subunit swivel" evidence="11">
    <location>
        <begin position="2"/>
        <end position="123"/>
    </location>
</feature>
<keyword evidence="8 10" id="KW-0456">Lyase</keyword>
<dbReference type="GO" id="GO:0009098">
    <property type="term" value="P:L-leucine biosynthetic process"/>
    <property type="evidence" value="ECO:0007669"/>
    <property type="project" value="UniProtKB-UniRule"/>
</dbReference>
<evidence type="ECO:0000256" key="9">
    <source>
        <dbReference type="ARBA" id="ARBA00023304"/>
    </source>
</evidence>
<dbReference type="OrthoDB" id="9777465at2"/>
<dbReference type="HAMAP" id="MF_01031">
    <property type="entry name" value="LeuD_type1"/>
    <property type="match status" value="1"/>
</dbReference>
<proteinExistence type="inferred from homology"/>
<keyword evidence="6 10" id="KW-0432">Leucine biosynthesis</keyword>
<comment type="pathway">
    <text evidence="3 10">Amino-acid biosynthesis; L-leucine biosynthesis; L-leucine from 3-methyl-2-oxobutanoate: step 2/4.</text>
</comment>
<evidence type="ECO:0000256" key="3">
    <source>
        <dbReference type="ARBA" id="ARBA00004729"/>
    </source>
</evidence>
<evidence type="ECO:0000256" key="7">
    <source>
        <dbReference type="ARBA" id="ARBA00022605"/>
    </source>
</evidence>
<dbReference type="AlphaFoldDB" id="A0A1T5GUV4"/>